<reference evidence="3 4" key="1">
    <citation type="journal article" date="2018" name="Arch. Microbiol.">
        <title>Hymenobacter segetis sp. nov., isolated from soil.</title>
        <authorList>
            <person name="Ten L.N."/>
            <person name="Lim S.J."/>
            <person name="Kim B.O."/>
            <person name="Kang I.K."/>
            <person name="Jung H.Y."/>
        </authorList>
    </citation>
    <scope>NUCLEOTIDE SEQUENCE [LARGE SCALE GENOMIC DNA]</scope>
    <source>
        <strain evidence="3 4">S7-3-11</strain>
    </source>
</reference>
<evidence type="ECO:0000256" key="1">
    <source>
        <dbReference type="PROSITE-ProRule" id="PRU00182"/>
    </source>
</evidence>
<dbReference type="CDD" id="cd00165">
    <property type="entry name" value="S4"/>
    <property type="match status" value="1"/>
</dbReference>
<name>A0ABU9M399_9BACT</name>
<dbReference type="PROSITE" id="PS50889">
    <property type="entry name" value="S4"/>
    <property type="match status" value="1"/>
</dbReference>
<organism evidence="3 4">
    <name type="scientific">Hymenobacter segetis</name>
    <dbReference type="NCBI Taxonomy" id="2025509"/>
    <lineage>
        <taxon>Bacteria</taxon>
        <taxon>Pseudomonadati</taxon>
        <taxon>Bacteroidota</taxon>
        <taxon>Cytophagia</taxon>
        <taxon>Cytophagales</taxon>
        <taxon>Hymenobacteraceae</taxon>
        <taxon>Hymenobacter</taxon>
    </lineage>
</organism>
<dbReference type="Gene3D" id="3.10.290.10">
    <property type="entry name" value="RNA-binding S4 domain"/>
    <property type="match status" value="1"/>
</dbReference>
<dbReference type="InterPro" id="IPR036986">
    <property type="entry name" value="S4_RNA-bd_sf"/>
</dbReference>
<dbReference type="GO" id="GO:0016874">
    <property type="term" value="F:ligase activity"/>
    <property type="evidence" value="ECO:0007669"/>
    <property type="project" value="UniProtKB-KW"/>
</dbReference>
<feature type="non-terminal residue" evidence="3">
    <location>
        <position position="1"/>
    </location>
</feature>
<protein>
    <submittedName>
        <fullName evidence="3">Tyrosine--tRNA ligase</fullName>
    </submittedName>
</protein>
<dbReference type="Pfam" id="PF22421">
    <property type="entry name" value="SYY_C-terminal"/>
    <property type="match status" value="1"/>
</dbReference>
<evidence type="ECO:0000313" key="3">
    <source>
        <dbReference type="EMBL" id="MEL5996560.1"/>
    </source>
</evidence>
<dbReference type="EMBL" id="JBCEVZ010000080">
    <property type="protein sequence ID" value="MEL5996560.1"/>
    <property type="molecule type" value="Genomic_DNA"/>
</dbReference>
<proteinExistence type="predicted"/>
<feature type="domain" description="Tyrosine--tRNA ligase SYY-like C-terminal" evidence="2">
    <location>
        <begin position="40"/>
        <end position="106"/>
    </location>
</feature>
<evidence type="ECO:0000313" key="4">
    <source>
        <dbReference type="Proteomes" id="UP001479606"/>
    </source>
</evidence>
<evidence type="ECO:0000259" key="2">
    <source>
        <dbReference type="Pfam" id="PF22421"/>
    </source>
</evidence>
<dbReference type="InterPro" id="IPR054608">
    <property type="entry name" value="SYY-like_C"/>
</dbReference>
<gene>
    <name evidence="3" type="ORF">AAFH49_20290</name>
</gene>
<keyword evidence="3" id="KW-0436">Ligase</keyword>
<dbReference type="Proteomes" id="UP001479606">
    <property type="component" value="Unassembled WGS sequence"/>
</dbReference>
<comment type="caution">
    <text evidence="3">The sequence shown here is derived from an EMBL/GenBank/DDBJ whole genome shotgun (WGS) entry which is preliminary data.</text>
</comment>
<sequence length="110" mass="11881">LAASQVLFGGGDFLALDEATLLDVFAGEIHVRVPLADAADMNVAVLLSEATDKQILPSRGEVRKLIQSNGISINREKVASPEVAVSDLALLHNKYLVVKKGKKHYLIEFV</sequence>
<keyword evidence="4" id="KW-1185">Reference proteome</keyword>
<accession>A0ABU9M399</accession>
<keyword evidence="1" id="KW-0694">RNA-binding</keyword>
<dbReference type="SUPFAM" id="SSF55174">
    <property type="entry name" value="Alpha-L RNA-binding motif"/>
    <property type="match status" value="1"/>
</dbReference>